<keyword evidence="5" id="KW-0597">Phosphoprotein</keyword>
<dbReference type="PROSITE" id="PS50110">
    <property type="entry name" value="RESPONSE_REGULATORY"/>
    <property type="match status" value="1"/>
</dbReference>
<dbReference type="GO" id="GO:0000160">
    <property type="term" value="P:phosphorelay signal transduction system"/>
    <property type="evidence" value="ECO:0007669"/>
    <property type="project" value="UniProtKB-KW"/>
</dbReference>
<dbReference type="SMART" id="SM00448">
    <property type="entry name" value="REC"/>
    <property type="match status" value="1"/>
</dbReference>
<feature type="domain" description="Response regulatory" evidence="6">
    <location>
        <begin position="3"/>
        <end position="117"/>
    </location>
</feature>
<dbReference type="SUPFAM" id="SSF48452">
    <property type="entry name" value="TPR-like"/>
    <property type="match status" value="1"/>
</dbReference>
<dbReference type="Gene3D" id="1.10.10.10">
    <property type="entry name" value="Winged helix-like DNA-binding domain superfamily/Winged helix DNA-binding domain"/>
    <property type="match status" value="1"/>
</dbReference>
<dbReference type="EMBL" id="QRDZ01000005">
    <property type="protein sequence ID" value="RED85071.1"/>
    <property type="molecule type" value="Genomic_DNA"/>
</dbReference>
<dbReference type="Gene3D" id="1.25.40.10">
    <property type="entry name" value="Tetratricopeptide repeat domain"/>
    <property type="match status" value="1"/>
</dbReference>
<dbReference type="InterPro" id="IPR005158">
    <property type="entry name" value="BTAD"/>
</dbReference>
<keyword evidence="1" id="KW-0902">Two-component regulatory system</keyword>
<feature type="modified residue" description="4-aspartylphosphate" evidence="5">
    <location>
        <position position="54"/>
    </location>
</feature>
<dbReference type="PANTHER" id="PTHR35807">
    <property type="entry name" value="TRANSCRIPTIONAL REGULATOR REDD-RELATED"/>
    <property type="match status" value="1"/>
</dbReference>
<evidence type="ECO:0000259" key="6">
    <source>
        <dbReference type="PROSITE" id="PS50110"/>
    </source>
</evidence>
<evidence type="ECO:0000256" key="3">
    <source>
        <dbReference type="ARBA" id="ARBA00023125"/>
    </source>
</evidence>
<evidence type="ECO:0000313" key="8">
    <source>
        <dbReference type="Proteomes" id="UP000256977"/>
    </source>
</evidence>
<dbReference type="Pfam" id="PF00072">
    <property type="entry name" value="Response_reg"/>
    <property type="match status" value="1"/>
</dbReference>
<dbReference type="Gene3D" id="3.40.50.2300">
    <property type="match status" value="1"/>
</dbReference>
<dbReference type="InterPro" id="IPR011006">
    <property type="entry name" value="CheY-like_superfamily"/>
</dbReference>
<accession>A0A3D9KG04</accession>
<keyword evidence="3" id="KW-0238">DNA-binding</keyword>
<dbReference type="Proteomes" id="UP000256977">
    <property type="component" value="Unassembled WGS sequence"/>
</dbReference>
<dbReference type="OrthoDB" id="3190595at2"/>
<dbReference type="RefSeq" id="WP_116060085.1">
    <property type="nucleotide sequence ID" value="NZ_QRDZ01000005.1"/>
</dbReference>
<dbReference type="AlphaFoldDB" id="A0A3D9KG04"/>
<dbReference type="GO" id="GO:0006355">
    <property type="term" value="P:regulation of DNA-templated transcription"/>
    <property type="evidence" value="ECO:0007669"/>
    <property type="project" value="InterPro"/>
</dbReference>
<sequence>MLRIMVVDDEELAAMRLMRILSERDEPSEAIMFLDSLEAYEYAKAHPVDVAFLDISMPDVNGMQLSKLLTDTRETTKIVFVTGYDTYAVRAFELNALDYIMKPITAERLDVTMKRIGTENQATAAAKPSLEVFLFNGMNLNLRTAEGAREAVKLRSPKTEELFAFLLCKRVVIREEIIDTLWNGLVPDKAWKNLNSTLYYVRKAINTTEHKSEITVTGNEIRINTDELYCDLYEFEHLLKEIRRDPERNTPLLKRAEALYAGPLLRGKAYDWASEYALSLERQYTELLELQARHYRQRGQLLQALNGYGEILKLDAIREDVHGEMIRIFLELGRKNDALRQYRQLEAMLRTDLGIEPDAEIKKLLL</sequence>
<dbReference type="SUPFAM" id="SSF46894">
    <property type="entry name" value="C-terminal effector domain of the bipartite response regulators"/>
    <property type="match status" value="1"/>
</dbReference>
<keyword evidence="2" id="KW-0805">Transcription regulation</keyword>
<dbReference type="InterPro" id="IPR016032">
    <property type="entry name" value="Sig_transdc_resp-reg_C-effctor"/>
</dbReference>
<evidence type="ECO:0000256" key="2">
    <source>
        <dbReference type="ARBA" id="ARBA00023015"/>
    </source>
</evidence>
<dbReference type="InterPro" id="IPR001789">
    <property type="entry name" value="Sig_transdc_resp-reg_receiver"/>
</dbReference>
<keyword evidence="4" id="KW-0804">Transcription</keyword>
<dbReference type="InterPro" id="IPR011990">
    <property type="entry name" value="TPR-like_helical_dom_sf"/>
</dbReference>
<reference evidence="7 8" key="1">
    <citation type="submission" date="2018-07" db="EMBL/GenBank/DDBJ databases">
        <title>Genomic Encyclopedia of Type Strains, Phase III (KMG-III): the genomes of soil and plant-associated and newly described type strains.</title>
        <authorList>
            <person name="Whitman W."/>
        </authorList>
    </citation>
    <scope>NUCLEOTIDE SEQUENCE [LARGE SCALE GENOMIC DNA]</scope>
    <source>
        <strain evidence="7 8">CECT 7287</strain>
    </source>
</reference>
<dbReference type="SUPFAM" id="SSF52172">
    <property type="entry name" value="CheY-like"/>
    <property type="match status" value="1"/>
</dbReference>
<dbReference type="GO" id="GO:0003677">
    <property type="term" value="F:DNA binding"/>
    <property type="evidence" value="ECO:0007669"/>
    <property type="project" value="UniProtKB-KW"/>
</dbReference>
<dbReference type="SMART" id="SM01043">
    <property type="entry name" value="BTAD"/>
    <property type="match status" value="1"/>
</dbReference>
<dbReference type="Pfam" id="PF03704">
    <property type="entry name" value="BTAD"/>
    <property type="match status" value="1"/>
</dbReference>
<evidence type="ECO:0000256" key="4">
    <source>
        <dbReference type="ARBA" id="ARBA00023163"/>
    </source>
</evidence>
<protein>
    <submittedName>
        <fullName evidence="7">Two-component SAPR family response regulator</fullName>
    </submittedName>
</protein>
<proteinExistence type="predicted"/>
<comment type="caution">
    <text evidence="7">The sequence shown here is derived from an EMBL/GenBank/DDBJ whole genome shotgun (WGS) entry which is preliminary data.</text>
</comment>
<evidence type="ECO:0000313" key="7">
    <source>
        <dbReference type="EMBL" id="RED85071.1"/>
    </source>
</evidence>
<name>A0A3D9KG04_9BACL</name>
<dbReference type="InterPro" id="IPR051677">
    <property type="entry name" value="AfsR-DnrI-RedD_regulator"/>
</dbReference>
<evidence type="ECO:0000256" key="5">
    <source>
        <dbReference type="PROSITE-ProRule" id="PRU00169"/>
    </source>
</evidence>
<organism evidence="7 8">
    <name type="scientific">Cohnella phaseoli</name>
    <dbReference type="NCBI Taxonomy" id="456490"/>
    <lineage>
        <taxon>Bacteria</taxon>
        <taxon>Bacillati</taxon>
        <taxon>Bacillota</taxon>
        <taxon>Bacilli</taxon>
        <taxon>Bacillales</taxon>
        <taxon>Paenibacillaceae</taxon>
        <taxon>Cohnella</taxon>
    </lineage>
</organism>
<evidence type="ECO:0000256" key="1">
    <source>
        <dbReference type="ARBA" id="ARBA00023012"/>
    </source>
</evidence>
<dbReference type="InterPro" id="IPR036388">
    <property type="entry name" value="WH-like_DNA-bd_sf"/>
</dbReference>
<keyword evidence="8" id="KW-1185">Reference proteome</keyword>
<gene>
    <name evidence="7" type="ORF">DFP98_10575</name>
</gene>